<dbReference type="InterPro" id="IPR002645">
    <property type="entry name" value="STAS_dom"/>
</dbReference>
<evidence type="ECO:0000256" key="4">
    <source>
        <dbReference type="ARBA" id="ARBA00023136"/>
    </source>
</evidence>
<feature type="transmembrane region" description="Helical" evidence="5">
    <location>
        <begin position="73"/>
        <end position="93"/>
    </location>
</feature>
<keyword evidence="4 5" id="KW-0472">Membrane</keyword>
<feature type="transmembrane region" description="Helical" evidence="5">
    <location>
        <begin position="47"/>
        <end position="66"/>
    </location>
</feature>
<dbReference type="InterPro" id="IPR001902">
    <property type="entry name" value="SLC26A/SulP_fam"/>
</dbReference>
<comment type="subcellular location">
    <subcellularLocation>
        <location evidence="1">Membrane</location>
        <topology evidence="1">Multi-pass membrane protein</topology>
    </subcellularLocation>
</comment>
<evidence type="ECO:0000313" key="7">
    <source>
        <dbReference type="EMBL" id="TQM64668.1"/>
    </source>
</evidence>
<dbReference type="PROSITE" id="PS50801">
    <property type="entry name" value="STAS"/>
    <property type="match status" value="1"/>
</dbReference>
<dbReference type="GO" id="GO:0016020">
    <property type="term" value="C:membrane"/>
    <property type="evidence" value="ECO:0007669"/>
    <property type="project" value="UniProtKB-SubCell"/>
</dbReference>
<dbReference type="AlphaFoldDB" id="A0A543I234"/>
<gene>
    <name evidence="7" type="ORF">FBY41_1043</name>
</gene>
<name>A0A543I234_9MICO</name>
<keyword evidence="3 5" id="KW-1133">Transmembrane helix</keyword>
<evidence type="ECO:0000256" key="5">
    <source>
        <dbReference type="SAM" id="Phobius"/>
    </source>
</evidence>
<keyword evidence="8" id="KW-1185">Reference proteome</keyword>
<comment type="caution">
    <text evidence="7">The sequence shown here is derived from an EMBL/GenBank/DDBJ whole genome shotgun (WGS) entry which is preliminary data.</text>
</comment>
<evidence type="ECO:0000256" key="1">
    <source>
        <dbReference type="ARBA" id="ARBA00004141"/>
    </source>
</evidence>
<dbReference type="PANTHER" id="PTHR11814">
    <property type="entry name" value="SULFATE TRANSPORTER"/>
    <property type="match status" value="1"/>
</dbReference>
<feature type="transmembrane region" description="Helical" evidence="5">
    <location>
        <begin position="177"/>
        <end position="195"/>
    </location>
</feature>
<dbReference type="GO" id="GO:0055085">
    <property type="term" value="P:transmembrane transport"/>
    <property type="evidence" value="ECO:0007669"/>
    <property type="project" value="InterPro"/>
</dbReference>
<evidence type="ECO:0000256" key="3">
    <source>
        <dbReference type="ARBA" id="ARBA00022989"/>
    </source>
</evidence>
<feature type="transmembrane region" description="Helical" evidence="5">
    <location>
        <begin position="249"/>
        <end position="269"/>
    </location>
</feature>
<dbReference type="InterPro" id="IPR011547">
    <property type="entry name" value="SLC26A/SulP_dom"/>
</dbReference>
<feature type="transmembrane region" description="Helical" evidence="5">
    <location>
        <begin position="99"/>
        <end position="120"/>
    </location>
</feature>
<feature type="transmembrane region" description="Helical" evidence="5">
    <location>
        <begin position="202"/>
        <end position="219"/>
    </location>
</feature>
<reference evidence="7 8" key="1">
    <citation type="submission" date="2019-06" db="EMBL/GenBank/DDBJ databases">
        <title>Genome sequencing of plant associated microbes to promote plant fitness in Sorghum bicolor and Oryza sativa.</title>
        <authorList>
            <person name="Coleman-Derr D."/>
        </authorList>
    </citation>
    <scope>NUCLEOTIDE SEQUENCE [LARGE SCALE GENOMIC DNA]</scope>
    <source>
        <strain evidence="7 8">KV-663</strain>
    </source>
</reference>
<dbReference type="Pfam" id="PF00916">
    <property type="entry name" value="Sulfate_transp"/>
    <property type="match status" value="1"/>
</dbReference>
<feature type="transmembrane region" description="Helical" evidence="5">
    <location>
        <begin position="132"/>
        <end position="151"/>
    </location>
</feature>
<evidence type="ECO:0000256" key="2">
    <source>
        <dbReference type="ARBA" id="ARBA00022692"/>
    </source>
</evidence>
<evidence type="ECO:0000313" key="8">
    <source>
        <dbReference type="Proteomes" id="UP000316747"/>
    </source>
</evidence>
<proteinExistence type="predicted"/>
<protein>
    <submittedName>
        <fullName evidence="7">High affinity sulfate transporter 1</fullName>
    </submittedName>
</protein>
<accession>A0A543I234</accession>
<feature type="transmembrane region" description="Helical" evidence="5">
    <location>
        <begin position="321"/>
        <end position="341"/>
    </location>
</feature>
<dbReference type="SUPFAM" id="SSF52091">
    <property type="entry name" value="SpoIIaa-like"/>
    <property type="match status" value="1"/>
</dbReference>
<feature type="transmembrane region" description="Helical" evidence="5">
    <location>
        <begin position="381"/>
        <end position="409"/>
    </location>
</feature>
<evidence type="ECO:0000259" key="6">
    <source>
        <dbReference type="PROSITE" id="PS50801"/>
    </source>
</evidence>
<sequence length="561" mass="58104">MTTRYVPFARSMSGYSGGRLRTDVVAGVTVAALALPSSMAYAELAGVPVSAGLYSLLLPVLAYAFFGSAPRVVVGPEGTVALLVATALAPLAAAGSPEYTALAAMLALLVGGVFLVARLARLGWIADYFSQAVLVGYITGVAIVLILGQLGKLLGVSSDADGAIREAADVLAHVGDANWTTVLVGALSVALLVVAGRVNKRFPGALVLVVLGIAVSWALDLASRGVSVTGEVPSGLPSLEVPDVSASDLAALAAAAVAVFLVAFSDSILTSRSFAARHHETVDANQELLAFGTVQLAAGVSQGIPVGTSGSRTAVNDDMGATSQVSGIASAATIAVILLFLTGPIQYLPSAVLGAVIVYASAKLIDVAQWKELARSSRVEVVIAAITVACVVMVGVLQAIIVAVVLSVADIIRRAARPADAVLGWSEQEDRYADVGDHPDAGITPGVVVYRIQDRLFFANAHFFKRRLWAAVDGAPKPVRHVILDASFISDIDASAEVALREIIDGLRERNIELHLARVTVELRDRLAAVDLETVIGLDHFHGTVTAAVDACTVRERDTSS</sequence>
<feature type="domain" description="STAS" evidence="6">
    <location>
        <begin position="437"/>
        <end position="552"/>
    </location>
</feature>
<keyword evidence="2 5" id="KW-0812">Transmembrane</keyword>
<dbReference type="InterPro" id="IPR036513">
    <property type="entry name" value="STAS_dom_sf"/>
</dbReference>
<dbReference type="Pfam" id="PF01740">
    <property type="entry name" value="STAS"/>
    <property type="match status" value="1"/>
</dbReference>
<dbReference type="Proteomes" id="UP000316747">
    <property type="component" value="Unassembled WGS sequence"/>
</dbReference>
<organism evidence="7 8">
    <name type="scientific">Humibacillus xanthopallidus</name>
    <dbReference type="NCBI Taxonomy" id="412689"/>
    <lineage>
        <taxon>Bacteria</taxon>
        <taxon>Bacillati</taxon>
        <taxon>Actinomycetota</taxon>
        <taxon>Actinomycetes</taxon>
        <taxon>Micrococcales</taxon>
        <taxon>Intrasporangiaceae</taxon>
        <taxon>Humibacillus</taxon>
    </lineage>
</organism>
<dbReference type="CDD" id="cd07042">
    <property type="entry name" value="STAS_SulP_like_sulfate_transporter"/>
    <property type="match status" value="1"/>
</dbReference>
<dbReference type="NCBIfam" id="TIGR00815">
    <property type="entry name" value="sulP"/>
    <property type="match status" value="1"/>
</dbReference>
<dbReference type="EMBL" id="VFPM01000001">
    <property type="protein sequence ID" value="TQM64668.1"/>
    <property type="molecule type" value="Genomic_DNA"/>
</dbReference>
<dbReference type="Gene3D" id="3.30.750.24">
    <property type="entry name" value="STAS domain"/>
    <property type="match status" value="1"/>
</dbReference>